<keyword evidence="3" id="KW-0548">Nucleotidyltransferase</keyword>
<dbReference type="RefSeq" id="WP_338886386.1">
    <property type="nucleotide sequence ID" value="NZ_CP147846.1"/>
</dbReference>
<dbReference type="CDD" id="cd01949">
    <property type="entry name" value="GGDEF"/>
    <property type="match status" value="1"/>
</dbReference>
<reference evidence="3 4" key="1">
    <citation type="submission" date="2024-03" db="EMBL/GenBank/DDBJ databases">
        <title>Natural products discovery in diverse microorganisms through a two-stage MS feature dereplication strategy.</title>
        <authorList>
            <person name="Zhang R."/>
        </authorList>
    </citation>
    <scope>NUCLEOTIDE SEQUENCE [LARGE SCALE GENOMIC DNA]</scope>
    <source>
        <strain evidence="3 4">18930</strain>
    </source>
</reference>
<keyword evidence="1" id="KW-0812">Transmembrane</keyword>
<dbReference type="InterPro" id="IPR050469">
    <property type="entry name" value="Diguanylate_Cyclase"/>
</dbReference>
<evidence type="ECO:0000256" key="1">
    <source>
        <dbReference type="SAM" id="Phobius"/>
    </source>
</evidence>
<feature type="transmembrane region" description="Helical" evidence="1">
    <location>
        <begin position="47"/>
        <end position="69"/>
    </location>
</feature>
<keyword evidence="3" id="KW-0808">Transferase</keyword>
<dbReference type="InterPro" id="IPR000160">
    <property type="entry name" value="GGDEF_dom"/>
</dbReference>
<keyword evidence="1" id="KW-0472">Membrane</keyword>
<feature type="transmembrane region" description="Helical" evidence="1">
    <location>
        <begin position="179"/>
        <end position="204"/>
    </location>
</feature>
<dbReference type="GO" id="GO:0052621">
    <property type="term" value="F:diguanylate cyclase activity"/>
    <property type="evidence" value="ECO:0007669"/>
    <property type="project" value="UniProtKB-EC"/>
</dbReference>
<keyword evidence="4" id="KW-1185">Reference proteome</keyword>
<proteinExistence type="predicted"/>
<dbReference type="Pfam" id="PF00990">
    <property type="entry name" value="GGDEF"/>
    <property type="match status" value="1"/>
</dbReference>
<sequence>MSVSRTPRTRRGRAPDSAAAAIALWFVQPHDYEWMKEFQNSHPSGKIIGIIVALSVINISGMSLVSLFADGGPTGPAATALTLTLCTVNLVIAVLWLVRPFPGRLGVVAFAIYADLGVAATLSVFDLQYALIGCVLFAVIGAFVTFFLSPRWVVAHLVFTSAVALTFTAALYLRGEMETLTLFVQADVVLIAIMSVPVTTHIFLTTLSADARSSVLDPLTGLLNRRGLDAALEDLWAQGQREGQCAAVVVVDIDNFKSVNDIYGHDAGDAVICRVAERLTAHVARFGVLGRTGGEEYLAAVVTSRLHIDALIHGIRRALHGEDDIIPVTVSVGAAILYAESSLWTTSTDTVRVASRVADSMMYEAKAAGGNRVVTTLI</sequence>
<gene>
    <name evidence="3" type="ORF">WDS16_16995</name>
</gene>
<protein>
    <submittedName>
        <fullName evidence="3">GGDEF domain-containing protein</fullName>
        <ecNumber evidence="3">2.7.7.65</ecNumber>
    </submittedName>
</protein>
<name>A0ABZ2PE25_9NOCA</name>
<feature type="domain" description="GGDEF" evidence="2">
    <location>
        <begin position="244"/>
        <end position="378"/>
    </location>
</feature>
<dbReference type="PROSITE" id="PS50887">
    <property type="entry name" value="GGDEF"/>
    <property type="match status" value="1"/>
</dbReference>
<accession>A0ABZ2PE25</accession>
<dbReference type="Proteomes" id="UP001432000">
    <property type="component" value="Chromosome"/>
</dbReference>
<dbReference type="NCBIfam" id="TIGR00254">
    <property type="entry name" value="GGDEF"/>
    <property type="match status" value="1"/>
</dbReference>
<dbReference type="InterPro" id="IPR029787">
    <property type="entry name" value="Nucleotide_cyclase"/>
</dbReference>
<dbReference type="EC" id="2.7.7.65" evidence="3"/>
<evidence type="ECO:0000313" key="4">
    <source>
        <dbReference type="Proteomes" id="UP001432000"/>
    </source>
</evidence>
<dbReference type="SUPFAM" id="SSF55073">
    <property type="entry name" value="Nucleotide cyclase"/>
    <property type="match status" value="1"/>
</dbReference>
<feature type="transmembrane region" description="Helical" evidence="1">
    <location>
        <begin position="75"/>
        <end position="98"/>
    </location>
</feature>
<dbReference type="InterPro" id="IPR043128">
    <property type="entry name" value="Rev_trsase/Diguanyl_cyclase"/>
</dbReference>
<dbReference type="PANTHER" id="PTHR45138:SF9">
    <property type="entry name" value="DIGUANYLATE CYCLASE DGCM-RELATED"/>
    <property type="match status" value="1"/>
</dbReference>
<feature type="transmembrane region" description="Helical" evidence="1">
    <location>
        <begin position="105"/>
        <end position="123"/>
    </location>
</feature>
<dbReference type="Gene3D" id="3.30.70.270">
    <property type="match status" value="1"/>
</dbReference>
<evidence type="ECO:0000313" key="3">
    <source>
        <dbReference type="EMBL" id="WXG66957.1"/>
    </source>
</evidence>
<feature type="transmembrane region" description="Helical" evidence="1">
    <location>
        <begin position="153"/>
        <end position="173"/>
    </location>
</feature>
<feature type="transmembrane region" description="Helical" evidence="1">
    <location>
        <begin position="129"/>
        <end position="148"/>
    </location>
</feature>
<dbReference type="SMART" id="SM00267">
    <property type="entry name" value="GGDEF"/>
    <property type="match status" value="1"/>
</dbReference>
<dbReference type="EMBL" id="CP147846">
    <property type="protein sequence ID" value="WXG66957.1"/>
    <property type="molecule type" value="Genomic_DNA"/>
</dbReference>
<organism evidence="3 4">
    <name type="scientific">Rhodococcus sovatensis</name>
    <dbReference type="NCBI Taxonomy" id="1805840"/>
    <lineage>
        <taxon>Bacteria</taxon>
        <taxon>Bacillati</taxon>
        <taxon>Actinomycetota</taxon>
        <taxon>Actinomycetes</taxon>
        <taxon>Mycobacteriales</taxon>
        <taxon>Nocardiaceae</taxon>
        <taxon>Rhodococcus</taxon>
    </lineage>
</organism>
<dbReference type="PANTHER" id="PTHR45138">
    <property type="entry name" value="REGULATORY COMPONENTS OF SENSORY TRANSDUCTION SYSTEM"/>
    <property type="match status" value="1"/>
</dbReference>
<keyword evidence="1" id="KW-1133">Transmembrane helix</keyword>
<evidence type="ECO:0000259" key="2">
    <source>
        <dbReference type="PROSITE" id="PS50887"/>
    </source>
</evidence>